<comment type="caution">
    <text evidence="6">The sequence shown here is derived from an EMBL/GenBank/DDBJ whole genome shotgun (WGS) entry which is preliminary data.</text>
</comment>
<evidence type="ECO:0000259" key="5">
    <source>
        <dbReference type="Pfam" id="PF10415"/>
    </source>
</evidence>
<evidence type="ECO:0000259" key="4">
    <source>
        <dbReference type="Pfam" id="PF00206"/>
    </source>
</evidence>
<sequence>PIKAEGISSHNTIAYASSSLRLLALSLLKIANDIRWMGSGPRAGLSELILPQNEPGSSIMPGKINPTQSEALIQVCLQVIGNDTVVTSGEMYGSILDLNMSKPVMIVNVLESIKILIGGINSFISKCLIGLEANTKQINKNLDQMIMIVTNLSPIIGYDKCSEIAQRAHNEGKTCKVVIKEMGLKIDNLDELLDPKKMV</sequence>
<dbReference type="FunFam" id="1.10.40.30:FF:000002">
    <property type="entry name" value="Fumarate hydratase class II"/>
    <property type="match status" value="1"/>
</dbReference>
<dbReference type="Pfam" id="PF10415">
    <property type="entry name" value="FumaraseC_C"/>
    <property type="match status" value="1"/>
</dbReference>
<dbReference type="GO" id="GO:0006106">
    <property type="term" value="P:fumarate metabolic process"/>
    <property type="evidence" value="ECO:0007669"/>
    <property type="project" value="InterPro"/>
</dbReference>
<name>X1KXR3_9ZZZZ</name>
<evidence type="ECO:0000256" key="2">
    <source>
        <dbReference type="ARBA" id="ARBA00012921"/>
    </source>
</evidence>
<dbReference type="Pfam" id="PF00206">
    <property type="entry name" value="Lyase_1"/>
    <property type="match status" value="1"/>
</dbReference>
<dbReference type="SUPFAM" id="SSF48557">
    <property type="entry name" value="L-aspartase-like"/>
    <property type="match status" value="1"/>
</dbReference>
<dbReference type="InterPro" id="IPR018951">
    <property type="entry name" value="Fumarase_C_C"/>
</dbReference>
<dbReference type="EC" id="4.2.1.2" evidence="2"/>
<dbReference type="InterPro" id="IPR005677">
    <property type="entry name" value="Fum_hydII"/>
</dbReference>
<dbReference type="AlphaFoldDB" id="X1KXR3"/>
<comment type="similarity">
    <text evidence="1">Belongs to the class-II fumarase/aspartase family. Fumarase subfamily.</text>
</comment>
<evidence type="ECO:0000313" key="6">
    <source>
        <dbReference type="EMBL" id="GAH86763.1"/>
    </source>
</evidence>
<feature type="domain" description="Fumarate lyase N-terminal" evidence="4">
    <location>
        <begin position="4"/>
        <end position="81"/>
    </location>
</feature>
<evidence type="ECO:0000256" key="3">
    <source>
        <dbReference type="ARBA" id="ARBA00023239"/>
    </source>
</evidence>
<feature type="non-terminal residue" evidence="6">
    <location>
        <position position="1"/>
    </location>
</feature>
<dbReference type="PANTHER" id="PTHR11444">
    <property type="entry name" value="ASPARTATEAMMONIA/ARGININOSUCCINATE/ADENYLOSUCCINATE LYASE"/>
    <property type="match status" value="1"/>
</dbReference>
<feature type="domain" description="Fumarase C C-terminal" evidence="5">
    <location>
        <begin position="148"/>
        <end position="199"/>
    </location>
</feature>
<keyword evidence="3" id="KW-0456">Lyase</keyword>
<dbReference type="GO" id="GO:0004333">
    <property type="term" value="F:fumarate hydratase activity"/>
    <property type="evidence" value="ECO:0007669"/>
    <property type="project" value="UniProtKB-EC"/>
</dbReference>
<protein>
    <recommendedName>
        <fullName evidence="2">fumarate hydratase</fullName>
        <ecNumber evidence="2">4.2.1.2</ecNumber>
    </recommendedName>
</protein>
<proteinExistence type="inferred from homology"/>
<accession>X1KXR3</accession>
<dbReference type="PRINTS" id="PR00149">
    <property type="entry name" value="FUMRATELYASE"/>
</dbReference>
<dbReference type="EMBL" id="BARU01035994">
    <property type="protein sequence ID" value="GAH86763.1"/>
    <property type="molecule type" value="Genomic_DNA"/>
</dbReference>
<dbReference type="InterPro" id="IPR020557">
    <property type="entry name" value="Fumarate_lyase_CS"/>
</dbReference>
<dbReference type="Gene3D" id="1.20.200.10">
    <property type="entry name" value="Fumarase/aspartase (Central domain)"/>
    <property type="match status" value="1"/>
</dbReference>
<dbReference type="InterPro" id="IPR008948">
    <property type="entry name" value="L-Aspartase-like"/>
</dbReference>
<reference evidence="6" key="1">
    <citation type="journal article" date="2014" name="Front. Microbiol.">
        <title>High frequency of phylogenetically diverse reductive dehalogenase-homologous genes in deep subseafloor sedimentary metagenomes.</title>
        <authorList>
            <person name="Kawai M."/>
            <person name="Futagami T."/>
            <person name="Toyoda A."/>
            <person name="Takaki Y."/>
            <person name="Nishi S."/>
            <person name="Hori S."/>
            <person name="Arai W."/>
            <person name="Tsubouchi T."/>
            <person name="Morono Y."/>
            <person name="Uchiyama I."/>
            <person name="Ito T."/>
            <person name="Fujiyama A."/>
            <person name="Inagaki F."/>
            <person name="Takami H."/>
        </authorList>
    </citation>
    <scope>NUCLEOTIDE SEQUENCE</scope>
    <source>
        <strain evidence="6">Expedition CK06-06</strain>
    </source>
</reference>
<dbReference type="InterPro" id="IPR000362">
    <property type="entry name" value="Fumarate_lyase_fam"/>
</dbReference>
<evidence type="ECO:0000256" key="1">
    <source>
        <dbReference type="ARBA" id="ARBA00009084"/>
    </source>
</evidence>
<dbReference type="PROSITE" id="PS00163">
    <property type="entry name" value="FUMARATE_LYASES"/>
    <property type="match status" value="1"/>
</dbReference>
<organism evidence="6">
    <name type="scientific">marine sediment metagenome</name>
    <dbReference type="NCBI Taxonomy" id="412755"/>
    <lineage>
        <taxon>unclassified sequences</taxon>
        <taxon>metagenomes</taxon>
        <taxon>ecological metagenomes</taxon>
    </lineage>
</organism>
<dbReference type="Gene3D" id="1.10.40.30">
    <property type="entry name" value="Fumarase/aspartase (C-terminal domain)"/>
    <property type="match status" value="1"/>
</dbReference>
<dbReference type="GO" id="GO:0006099">
    <property type="term" value="P:tricarboxylic acid cycle"/>
    <property type="evidence" value="ECO:0007669"/>
    <property type="project" value="InterPro"/>
</dbReference>
<dbReference type="InterPro" id="IPR022761">
    <property type="entry name" value="Fumarate_lyase_N"/>
</dbReference>
<gene>
    <name evidence="6" type="ORF">S03H2_56284</name>
</gene>